<evidence type="ECO:0000256" key="3">
    <source>
        <dbReference type="ARBA" id="ARBA00022676"/>
    </source>
</evidence>
<dbReference type="PANTHER" id="PTHR43646">
    <property type="entry name" value="GLYCOSYLTRANSFERASE"/>
    <property type="match status" value="1"/>
</dbReference>
<dbReference type="AlphaFoldDB" id="A0A0C2HTC3"/>
<evidence type="ECO:0000256" key="4">
    <source>
        <dbReference type="ARBA" id="ARBA00022679"/>
    </source>
</evidence>
<sequence>MQSAMIPDPVRKYLRSRGTSRPWEVQGTSRENFHGAVVIPALAEEDALPETLKSLATNPRALLERFLVLVVVNNRAQAPVDLCRQNQRTLAWLRSAARSWPAGLHLAWVDAASLGRALPEKEGVGLARKIGFDLALERLDWRGEPLLVSLDADTLVQADYLESLVTHFRTHTAGGAVLPFVHRPAATSVAERAITLYELYLRHYVLGLRLAGSPYAYHSVGSALACRASAYVAAGGMNRRTAGEDFYFLQQLAKTSGVAPVCGTLVHPSPRISARTPFGTGPSVAALQQGRATTVRFYPVEAFDLLGDWLHLIRDQGDCRADELLAQAERMSAVLGDFLRRGGFEATWEKLCRQHGGSEQRLIQAFHQWFDALKTRQLLFAVCEKEGLWGGPEELLPKLLTRAGLTNAGDLGTYLAVLRKSQNVPAG</sequence>
<dbReference type="PANTHER" id="PTHR43646:SF2">
    <property type="entry name" value="GLYCOSYLTRANSFERASE 2-LIKE DOMAIN-CONTAINING PROTEIN"/>
    <property type="match status" value="1"/>
</dbReference>
<dbReference type="EMBL" id="JWJD01000005">
    <property type="protein sequence ID" value="KIH76047.1"/>
    <property type="molecule type" value="Genomic_DNA"/>
</dbReference>
<evidence type="ECO:0000313" key="8">
    <source>
        <dbReference type="Proteomes" id="UP000035068"/>
    </source>
</evidence>
<dbReference type="InterPro" id="IPR029044">
    <property type="entry name" value="Nucleotide-diphossugar_trans"/>
</dbReference>
<comment type="caution">
    <text evidence="7">The sequence shown here is derived from an EMBL/GenBank/DDBJ whole genome shotgun (WGS) entry which is preliminary data.</text>
</comment>
<evidence type="ECO:0000259" key="6">
    <source>
        <dbReference type="Pfam" id="PF13632"/>
    </source>
</evidence>
<keyword evidence="2" id="KW-1003">Cell membrane</keyword>
<keyword evidence="5" id="KW-0472">Membrane</keyword>
<dbReference type="GO" id="GO:0005886">
    <property type="term" value="C:plasma membrane"/>
    <property type="evidence" value="ECO:0007669"/>
    <property type="project" value="UniProtKB-SubCell"/>
</dbReference>
<proteinExistence type="predicted"/>
<comment type="subcellular location">
    <subcellularLocation>
        <location evidence="1">Cell membrane</location>
    </subcellularLocation>
</comment>
<evidence type="ECO:0000256" key="2">
    <source>
        <dbReference type="ARBA" id="ARBA00022475"/>
    </source>
</evidence>
<dbReference type="InterPro" id="IPR001173">
    <property type="entry name" value="Glyco_trans_2-like"/>
</dbReference>
<keyword evidence="3" id="KW-0328">Glycosyltransferase</keyword>
<evidence type="ECO:0000313" key="7">
    <source>
        <dbReference type="EMBL" id="KIH76047.1"/>
    </source>
</evidence>
<protein>
    <recommendedName>
        <fullName evidence="6">Glycosyltransferase 2-like domain-containing protein</fullName>
    </recommendedName>
</protein>
<evidence type="ECO:0000256" key="5">
    <source>
        <dbReference type="ARBA" id="ARBA00023136"/>
    </source>
</evidence>
<keyword evidence="4" id="KW-0808">Transferase</keyword>
<reference evidence="7 8" key="1">
    <citation type="submission" date="2014-12" db="EMBL/GenBank/DDBJ databases">
        <title>Genomes of Geoalkalibacter ferrihydriticus and Geoalkalibacter subterraneus, two haloalkaliphilic metal-reducing members of the Geobacteraceae.</title>
        <authorList>
            <person name="Badalamenti J.P."/>
            <person name="Torres C.I."/>
            <person name="Krajmalnik-Brown R."/>
            <person name="Bond D.R."/>
        </authorList>
    </citation>
    <scope>NUCLEOTIDE SEQUENCE [LARGE SCALE GENOMIC DNA]</scope>
    <source>
        <strain evidence="7 8">DSM 17813</strain>
    </source>
</reference>
<accession>A0A0C2HTC3</accession>
<dbReference type="Proteomes" id="UP000035068">
    <property type="component" value="Unassembled WGS sequence"/>
</dbReference>
<organism evidence="7 8">
    <name type="scientific">Geoalkalibacter ferrihydriticus DSM 17813</name>
    <dbReference type="NCBI Taxonomy" id="1121915"/>
    <lineage>
        <taxon>Bacteria</taxon>
        <taxon>Pseudomonadati</taxon>
        <taxon>Thermodesulfobacteriota</taxon>
        <taxon>Desulfuromonadia</taxon>
        <taxon>Desulfuromonadales</taxon>
        <taxon>Geoalkalibacteraceae</taxon>
        <taxon>Geoalkalibacter</taxon>
    </lineage>
</organism>
<dbReference type="SUPFAM" id="SSF53448">
    <property type="entry name" value="Nucleotide-diphospho-sugar transferases"/>
    <property type="match status" value="1"/>
</dbReference>
<keyword evidence="8" id="KW-1185">Reference proteome</keyword>
<evidence type="ECO:0000256" key="1">
    <source>
        <dbReference type="ARBA" id="ARBA00004236"/>
    </source>
</evidence>
<gene>
    <name evidence="7" type="ORF">GFER_12350</name>
</gene>
<dbReference type="GO" id="GO:0016757">
    <property type="term" value="F:glycosyltransferase activity"/>
    <property type="evidence" value="ECO:0007669"/>
    <property type="project" value="UniProtKB-KW"/>
</dbReference>
<dbReference type="Gene3D" id="3.90.550.10">
    <property type="entry name" value="Spore Coat Polysaccharide Biosynthesis Protein SpsA, Chain A"/>
    <property type="match status" value="1"/>
</dbReference>
<feature type="domain" description="Glycosyltransferase 2-like" evidence="6">
    <location>
        <begin position="148"/>
        <end position="254"/>
    </location>
</feature>
<name>A0A0C2HTC3_9BACT</name>
<dbReference type="Pfam" id="PF13632">
    <property type="entry name" value="Glyco_trans_2_3"/>
    <property type="match status" value="1"/>
</dbReference>